<dbReference type="AlphaFoldDB" id="A0A5C6M399"/>
<organism evidence="2 3">
    <name type="scientific">Planctomyces bekefii</name>
    <dbReference type="NCBI Taxonomy" id="1653850"/>
    <lineage>
        <taxon>Bacteria</taxon>
        <taxon>Pseudomonadati</taxon>
        <taxon>Planctomycetota</taxon>
        <taxon>Planctomycetia</taxon>
        <taxon>Planctomycetales</taxon>
        <taxon>Planctomycetaceae</taxon>
        <taxon>Planctomyces</taxon>
    </lineage>
</organism>
<accession>A0A5C6M399</accession>
<dbReference type="Proteomes" id="UP000321083">
    <property type="component" value="Unassembled WGS sequence"/>
</dbReference>
<feature type="region of interest" description="Disordered" evidence="1">
    <location>
        <begin position="47"/>
        <end position="76"/>
    </location>
</feature>
<evidence type="ECO:0000313" key="2">
    <source>
        <dbReference type="EMBL" id="TWW09230.1"/>
    </source>
</evidence>
<feature type="compositionally biased region" description="Basic and acidic residues" evidence="1">
    <location>
        <begin position="66"/>
        <end position="76"/>
    </location>
</feature>
<reference evidence="2 3" key="2">
    <citation type="submission" date="2019-08" db="EMBL/GenBank/DDBJ databases">
        <authorList>
            <person name="Henke P."/>
        </authorList>
    </citation>
    <scope>NUCLEOTIDE SEQUENCE [LARGE SCALE GENOMIC DNA]</scope>
    <source>
        <strain evidence="2">Phe10_nw2017</strain>
    </source>
</reference>
<sequence length="76" mass="8524">VQGLVHSINEGEKRPEVYEKYDTDIDGAKEAGTEKVGKIRDQVEGIFAADQKNRQKGRQAAGSGLHLERQHHQQRS</sequence>
<proteinExistence type="predicted"/>
<protein>
    <submittedName>
        <fullName evidence="2">Uncharacterized protein</fullName>
    </submittedName>
</protein>
<reference evidence="2 3" key="1">
    <citation type="submission" date="2019-08" db="EMBL/GenBank/DDBJ databases">
        <title>100 year-old enigma solved: identification of Planctomyces bekefii, the type genus and species of the phylum Planctomycetes.</title>
        <authorList>
            <person name="Svetlana D.N."/>
            <person name="Overmann J."/>
        </authorList>
    </citation>
    <scope>NUCLEOTIDE SEQUENCE [LARGE SCALE GENOMIC DNA]</scope>
    <source>
        <strain evidence="2">Phe10_nw2017</strain>
    </source>
</reference>
<gene>
    <name evidence="2" type="ORF">E3A20_16450</name>
</gene>
<feature type="non-terminal residue" evidence="2">
    <location>
        <position position="1"/>
    </location>
</feature>
<evidence type="ECO:0000313" key="3">
    <source>
        <dbReference type="Proteomes" id="UP000321083"/>
    </source>
</evidence>
<comment type="caution">
    <text evidence="2">The sequence shown here is derived from an EMBL/GenBank/DDBJ whole genome shotgun (WGS) entry which is preliminary data.</text>
</comment>
<evidence type="ECO:0000256" key="1">
    <source>
        <dbReference type="SAM" id="MobiDB-lite"/>
    </source>
</evidence>
<name>A0A5C6M399_9PLAN</name>
<dbReference type="EMBL" id="SRHE01000341">
    <property type="protein sequence ID" value="TWW09230.1"/>
    <property type="molecule type" value="Genomic_DNA"/>
</dbReference>
<keyword evidence="3" id="KW-1185">Reference proteome</keyword>